<dbReference type="AlphaFoldDB" id="A0A3M7Q973"/>
<evidence type="ECO:0000313" key="3">
    <source>
        <dbReference type="Proteomes" id="UP000276133"/>
    </source>
</evidence>
<accession>A0A3M7Q973</accession>
<feature type="compositionally biased region" description="Polar residues" evidence="1">
    <location>
        <begin position="52"/>
        <end position="62"/>
    </location>
</feature>
<sequence length="284" mass="31693">MNFERNIFHKNILIESFFPRNYITLKEESSPKGTKANRWASNSSGGGGVYRSNGTKNESQSAAKITTNRLGSNRGNARWDSPATPNNILAESSQERRKQRIERHRLLTLQQYDLSMKNLIINNINDLTETLKLNKMVKKPGAGYPASDNASSNDEDEMEHEVNIKTLSIQSEDDDDDYVVESFEQTYSVVNNHIKEDPFVQSLNLIKSVKGPASPESTSSDSSSSSSLSIANSSSYSSVYQNAGLYSPSRLYRNGEINSKDVAKKTIFLYSGVPDLFFIHQLNG</sequence>
<dbReference type="EMBL" id="REGN01006904">
    <property type="protein sequence ID" value="RNA07903.1"/>
    <property type="molecule type" value="Genomic_DNA"/>
</dbReference>
<dbReference type="Proteomes" id="UP000276133">
    <property type="component" value="Unassembled WGS sequence"/>
</dbReference>
<feature type="region of interest" description="Disordered" evidence="1">
    <location>
        <begin position="28"/>
        <end position="62"/>
    </location>
</feature>
<name>A0A3M7Q973_BRAPC</name>
<gene>
    <name evidence="2" type="ORF">BpHYR1_042652</name>
</gene>
<feature type="region of interest" description="Disordered" evidence="1">
    <location>
        <begin position="67"/>
        <end position="86"/>
    </location>
</feature>
<feature type="region of interest" description="Disordered" evidence="1">
    <location>
        <begin position="140"/>
        <end position="160"/>
    </location>
</feature>
<organism evidence="2 3">
    <name type="scientific">Brachionus plicatilis</name>
    <name type="common">Marine rotifer</name>
    <name type="synonym">Brachionus muelleri</name>
    <dbReference type="NCBI Taxonomy" id="10195"/>
    <lineage>
        <taxon>Eukaryota</taxon>
        <taxon>Metazoa</taxon>
        <taxon>Spiralia</taxon>
        <taxon>Gnathifera</taxon>
        <taxon>Rotifera</taxon>
        <taxon>Eurotatoria</taxon>
        <taxon>Monogononta</taxon>
        <taxon>Pseudotrocha</taxon>
        <taxon>Ploima</taxon>
        <taxon>Brachionidae</taxon>
        <taxon>Brachionus</taxon>
    </lineage>
</organism>
<protein>
    <submittedName>
        <fullName evidence="2">Uncharacterized protein</fullName>
    </submittedName>
</protein>
<reference evidence="2 3" key="1">
    <citation type="journal article" date="2018" name="Sci. Rep.">
        <title>Genomic signatures of local adaptation to the degree of environmental predictability in rotifers.</title>
        <authorList>
            <person name="Franch-Gras L."/>
            <person name="Hahn C."/>
            <person name="Garcia-Roger E.M."/>
            <person name="Carmona M.J."/>
            <person name="Serra M."/>
            <person name="Gomez A."/>
        </authorList>
    </citation>
    <scope>NUCLEOTIDE SEQUENCE [LARGE SCALE GENOMIC DNA]</scope>
    <source>
        <strain evidence="2">HYR1</strain>
    </source>
</reference>
<evidence type="ECO:0000313" key="2">
    <source>
        <dbReference type="EMBL" id="RNA07903.1"/>
    </source>
</evidence>
<keyword evidence="3" id="KW-1185">Reference proteome</keyword>
<proteinExistence type="predicted"/>
<comment type="caution">
    <text evidence="2">The sequence shown here is derived from an EMBL/GenBank/DDBJ whole genome shotgun (WGS) entry which is preliminary data.</text>
</comment>
<evidence type="ECO:0000256" key="1">
    <source>
        <dbReference type="SAM" id="MobiDB-lite"/>
    </source>
</evidence>